<dbReference type="Pfam" id="PF01970">
    <property type="entry name" value="TctA"/>
    <property type="match status" value="1"/>
</dbReference>
<evidence type="ECO:0000256" key="1">
    <source>
        <dbReference type="SAM" id="Phobius"/>
    </source>
</evidence>
<feature type="domain" description="DUF112" evidence="2">
    <location>
        <begin position="22"/>
        <end position="441"/>
    </location>
</feature>
<feature type="transmembrane region" description="Helical" evidence="1">
    <location>
        <begin position="146"/>
        <end position="165"/>
    </location>
</feature>
<name>A0A4R7HVL6_9ACTN</name>
<evidence type="ECO:0000313" key="3">
    <source>
        <dbReference type="EMBL" id="TDT14534.1"/>
    </source>
</evidence>
<gene>
    <name evidence="3" type="ORF">BDK89_0089</name>
</gene>
<protein>
    <submittedName>
        <fullName evidence="3">Putative tricarboxylic transport membrane protein</fullName>
    </submittedName>
</protein>
<feature type="transmembrane region" description="Helical" evidence="1">
    <location>
        <begin position="201"/>
        <end position="219"/>
    </location>
</feature>
<evidence type="ECO:0000259" key="2">
    <source>
        <dbReference type="Pfam" id="PF01970"/>
    </source>
</evidence>
<organism evidence="3 4">
    <name type="scientific">Ilumatobacter fluminis</name>
    <dbReference type="NCBI Taxonomy" id="467091"/>
    <lineage>
        <taxon>Bacteria</taxon>
        <taxon>Bacillati</taxon>
        <taxon>Actinomycetota</taxon>
        <taxon>Acidimicrobiia</taxon>
        <taxon>Acidimicrobiales</taxon>
        <taxon>Ilumatobacteraceae</taxon>
        <taxon>Ilumatobacter</taxon>
    </lineage>
</organism>
<keyword evidence="1" id="KW-1133">Transmembrane helix</keyword>
<dbReference type="InterPro" id="IPR002823">
    <property type="entry name" value="DUF112_TM"/>
</dbReference>
<dbReference type="PANTHER" id="PTHR35342:SF5">
    <property type="entry name" value="TRICARBOXYLIC TRANSPORT PROTEIN"/>
    <property type="match status" value="1"/>
</dbReference>
<sequence length="524" mass="54047">MIAVGTSLYTSGWDLVANPVTLLLILGGVSVGLAVGAIPGLTANMSVAVLAPFTFTMNPTDAIAVLTGIWLGSLYGGTIPAVLINMPGTPADLMTTLDGYPMSKRGEAGRAIGIGVISSFCGGMVAVLILGIGGPALAGVARQFGSIEYFAVAFLGLSVMAYVAGSSLVKGVISALLGLFVGLIGRDLLSGQARYTFDEPNLFGGVNFIAVIIGIFGMAEVLEQVYSRLHRVDPEVQEVTGIRTALRDIPPVKWVIARSSIIGTFVGILPGAGATIASVISYGAQSRLSKKPDELGTGSPEGIAASDTANNACSGGALMTMLTIGIPGDALTAILLGALVVQGVQPGPLLFENDMELVSSIFISLLIANICLLVIGLIAARRMAKILSVPRSLLLPAVAALSIIGTYAINNSVYEVGIMLVFAILGFVMSRVGIPKPPLVLALILGPILETNLRRSLQISDGNVSDWLGQLLTSHIGLPVFLASIAMLTMPIVGGVRSMRARRTALAAGGDVADVDPDQKETVE</sequence>
<feature type="transmembrane region" description="Helical" evidence="1">
    <location>
        <begin position="318"/>
        <end position="341"/>
    </location>
</feature>
<keyword evidence="1" id="KW-0812">Transmembrane</keyword>
<evidence type="ECO:0000313" key="4">
    <source>
        <dbReference type="Proteomes" id="UP000294558"/>
    </source>
</evidence>
<feature type="transmembrane region" description="Helical" evidence="1">
    <location>
        <begin position="361"/>
        <end position="380"/>
    </location>
</feature>
<keyword evidence="4" id="KW-1185">Reference proteome</keyword>
<keyword evidence="1" id="KW-0472">Membrane</keyword>
<feature type="transmembrane region" description="Helical" evidence="1">
    <location>
        <begin position="111"/>
        <end position="134"/>
    </location>
</feature>
<dbReference type="PANTHER" id="PTHR35342">
    <property type="entry name" value="TRICARBOXYLIC TRANSPORT PROTEIN"/>
    <property type="match status" value="1"/>
</dbReference>
<dbReference type="EMBL" id="SOAU01000001">
    <property type="protein sequence ID" value="TDT14534.1"/>
    <property type="molecule type" value="Genomic_DNA"/>
</dbReference>
<dbReference type="RefSeq" id="WP_133867074.1">
    <property type="nucleotide sequence ID" value="NZ_SOAU01000001.1"/>
</dbReference>
<feature type="transmembrane region" description="Helical" evidence="1">
    <location>
        <begin position="261"/>
        <end position="282"/>
    </location>
</feature>
<proteinExistence type="predicted"/>
<comment type="caution">
    <text evidence="3">The sequence shown here is derived from an EMBL/GenBank/DDBJ whole genome shotgun (WGS) entry which is preliminary data.</text>
</comment>
<dbReference type="Proteomes" id="UP000294558">
    <property type="component" value="Unassembled WGS sequence"/>
</dbReference>
<feature type="transmembrane region" description="Helical" evidence="1">
    <location>
        <begin position="62"/>
        <end position="84"/>
    </location>
</feature>
<dbReference type="OrthoDB" id="9781349at2"/>
<feature type="transmembrane region" description="Helical" evidence="1">
    <location>
        <begin position="476"/>
        <end position="496"/>
    </location>
</feature>
<accession>A0A4R7HVL6</accession>
<feature type="transmembrane region" description="Helical" evidence="1">
    <location>
        <begin position="392"/>
        <end position="410"/>
    </location>
</feature>
<reference evidence="3 4" key="1">
    <citation type="submission" date="2019-03" db="EMBL/GenBank/DDBJ databases">
        <title>Sequencing the genomes of 1000 actinobacteria strains.</title>
        <authorList>
            <person name="Klenk H.-P."/>
        </authorList>
    </citation>
    <scope>NUCLEOTIDE SEQUENCE [LARGE SCALE GENOMIC DNA]</scope>
    <source>
        <strain evidence="3 4">DSM 18936</strain>
    </source>
</reference>
<dbReference type="AlphaFoldDB" id="A0A4R7HVL6"/>
<feature type="transmembrane region" description="Helical" evidence="1">
    <location>
        <begin position="20"/>
        <end position="41"/>
    </location>
</feature>